<keyword evidence="3" id="KW-1185">Reference proteome</keyword>
<dbReference type="EMBL" id="JADFFM010000001">
    <property type="protein sequence ID" value="MBE9666537.1"/>
    <property type="molecule type" value="Genomic_DNA"/>
</dbReference>
<comment type="caution">
    <text evidence="2">The sequence shown here is derived from an EMBL/GenBank/DDBJ whole genome shotgun (WGS) entry which is preliminary data.</text>
</comment>
<evidence type="ECO:0000313" key="2">
    <source>
        <dbReference type="EMBL" id="MBE9666537.1"/>
    </source>
</evidence>
<reference evidence="2 3" key="1">
    <citation type="submission" date="2020-10" db="EMBL/GenBank/DDBJ databases">
        <title>Mucilaginibacter mali sp. nov., isolated from rhizosphere soil of apple orchard.</title>
        <authorList>
            <person name="Lee J.-S."/>
            <person name="Kim H.S."/>
            <person name="Kim J.-S."/>
        </authorList>
    </citation>
    <scope>NUCLEOTIDE SEQUENCE [LARGE SCALE GENOMIC DNA]</scope>
    <source>
        <strain evidence="2 3">KCTC 23157</strain>
    </source>
</reference>
<evidence type="ECO:0008006" key="4">
    <source>
        <dbReference type="Google" id="ProtNLM"/>
    </source>
</evidence>
<keyword evidence="1" id="KW-0812">Transmembrane</keyword>
<gene>
    <name evidence="2" type="ORF">IRJ18_09210</name>
</gene>
<keyword evidence="1" id="KW-1133">Transmembrane helix</keyword>
<name>A0ABR9XGM5_9SPHI</name>
<dbReference type="Proteomes" id="UP000632774">
    <property type="component" value="Unassembled WGS sequence"/>
</dbReference>
<keyword evidence="1" id="KW-0472">Membrane</keyword>
<feature type="transmembrane region" description="Helical" evidence="1">
    <location>
        <begin position="187"/>
        <end position="209"/>
    </location>
</feature>
<proteinExistence type="predicted"/>
<organism evidence="2 3">
    <name type="scientific">Mucilaginibacter boryungensis</name>
    <dbReference type="NCBI Taxonomy" id="768480"/>
    <lineage>
        <taxon>Bacteria</taxon>
        <taxon>Pseudomonadati</taxon>
        <taxon>Bacteroidota</taxon>
        <taxon>Sphingobacteriia</taxon>
        <taxon>Sphingobacteriales</taxon>
        <taxon>Sphingobacteriaceae</taxon>
        <taxon>Mucilaginibacter</taxon>
    </lineage>
</organism>
<accession>A0ABR9XGM5</accession>
<sequence length="233" mass="26814">MKKILISFSIILVALMGYSQEVTKTVKLDSLISVKLPADFHKLDTLGQQTYTANSRYGYIIISRSPNPPTNKPLKKEKDLNNVFKEYIRKVQASLSEGTITDDHDTIINKLEIRQFVLRTDTGSGVQLRKFQIWYTRPVTYTFQYLYDEARQDVASKEMNAFFKSIKSPPELDGTDQYLTFGKWQGLSGATIVLIVAGIIIIVFIILVVRRRRRHQDELDEFTTKASRRKKKA</sequence>
<evidence type="ECO:0000256" key="1">
    <source>
        <dbReference type="SAM" id="Phobius"/>
    </source>
</evidence>
<evidence type="ECO:0000313" key="3">
    <source>
        <dbReference type="Proteomes" id="UP000632774"/>
    </source>
</evidence>
<dbReference type="RefSeq" id="WP_194105888.1">
    <property type="nucleotide sequence ID" value="NZ_JADFFM010000001.1"/>
</dbReference>
<protein>
    <recommendedName>
        <fullName evidence="4">LPXTG-motif cell wall-anchored protein</fullName>
    </recommendedName>
</protein>